<comment type="caution">
    <text evidence="1">The sequence shown here is derived from an EMBL/GenBank/DDBJ whole genome shotgun (WGS) entry which is preliminary data.</text>
</comment>
<dbReference type="AlphaFoldDB" id="A0A8X7CCI3"/>
<organism evidence="1 2">
    <name type="scientific">Trichonephila inaurata madagascariensis</name>
    <dbReference type="NCBI Taxonomy" id="2747483"/>
    <lineage>
        <taxon>Eukaryota</taxon>
        <taxon>Metazoa</taxon>
        <taxon>Ecdysozoa</taxon>
        <taxon>Arthropoda</taxon>
        <taxon>Chelicerata</taxon>
        <taxon>Arachnida</taxon>
        <taxon>Araneae</taxon>
        <taxon>Araneomorphae</taxon>
        <taxon>Entelegynae</taxon>
        <taxon>Araneoidea</taxon>
        <taxon>Nephilidae</taxon>
        <taxon>Trichonephila</taxon>
        <taxon>Trichonephila inaurata</taxon>
    </lineage>
</organism>
<name>A0A8X7CCI3_9ARAC</name>
<evidence type="ECO:0000313" key="2">
    <source>
        <dbReference type="Proteomes" id="UP000886998"/>
    </source>
</evidence>
<keyword evidence="2" id="KW-1185">Reference proteome</keyword>
<proteinExistence type="predicted"/>
<dbReference type="Proteomes" id="UP000886998">
    <property type="component" value="Unassembled WGS sequence"/>
</dbReference>
<reference evidence="1" key="1">
    <citation type="submission" date="2020-08" db="EMBL/GenBank/DDBJ databases">
        <title>Multicomponent nature underlies the extraordinary mechanical properties of spider dragline silk.</title>
        <authorList>
            <person name="Kono N."/>
            <person name="Nakamura H."/>
            <person name="Mori M."/>
            <person name="Yoshida Y."/>
            <person name="Ohtoshi R."/>
            <person name="Malay A.D."/>
            <person name="Moran D.A.P."/>
            <person name="Tomita M."/>
            <person name="Numata K."/>
            <person name="Arakawa K."/>
        </authorList>
    </citation>
    <scope>NUCLEOTIDE SEQUENCE</scope>
</reference>
<gene>
    <name evidence="1" type="ORF">TNIN_463191</name>
</gene>
<evidence type="ECO:0000313" key="1">
    <source>
        <dbReference type="EMBL" id="GFY61686.1"/>
    </source>
</evidence>
<dbReference type="OrthoDB" id="10594580at2759"/>
<accession>A0A8X7CCI3</accession>
<sequence>MLAQVIGVAGHLCRIGSPLVPPRRPLQGSELFLAPTSCVIVLTWRCCGFAEFGNHRCLFTFGLVGFHCSGMHTEEPDFPYQRM</sequence>
<dbReference type="EMBL" id="BMAV01013791">
    <property type="protein sequence ID" value="GFY61686.1"/>
    <property type="molecule type" value="Genomic_DNA"/>
</dbReference>
<protein>
    <submittedName>
        <fullName evidence="1">Uncharacterized protein</fullName>
    </submittedName>
</protein>